<sequence>MSIRVGYVVLYVNDAEACRKFWIEQIGMVEKERTEVGDHCVIKVGFVDQLFAFELVPLALMADNPDGLDLATPSVALHVDDLKETRDLFVERGVEAIEIGEHGGVRSFAFKDPEDRWFAVTG</sequence>
<dbReference type="Pfam" id="PF00903">
    <property type="entry name" value="Glyoxalase"/>
    <property type="match status" value="1"/>
</dbReference>
<dbReference type="PROSITE" id="PS51819">
    <property type="entry name" value="VOC"/>
    <property type="match status" value="1"/>
</dbReference>
<proteinExistence type="predicted"/>
<dbReference type="Gene3D" id="3.10.180.10">
    <property type="entry name" value="2,3-Dihydroxybiphenyl 1,2-Dioxygenase, domain 1"/>
    <property type="match status" value="1"/>
</dbReference>
<organism evidence="2">
    <name type="scientific">freshwater metagenome</name>
    <dbReference type="NCBI Taxonomy" id="449393"/>
    <lineage>
        <taxon>unclassified sequences</taxon>
        <taxon>metagenomes</taxon>
        <taxon>ecological metagenomes</taxon>
    </lineage>
</organism>
<dbReference type="InterPro" id="IPR037523">
    <property type="entry name" value="VOC_core"/>
</dbReference>
<dbReference type="InterPro" id="IPR029068">
    <property type="entry name" value="Glyas_Bleomycin-R_OHBP_Dase"/>
</dbReference>
<name>A0A6J6HVS2_9ZZZZ</name>
<dbReference type="EMBL" id="CAEZVB010000008">
    <property type="protein sequence ID" value="CAB4615575.1"/>
    <property type="molecule type" value="Genomic_DNA"/>
</dbReference>
<protein>
    <submittedName>
        <fullName evidence="2">Unannotated protein</fullName>
    </submittedName>
</protein>
<accession>A0A6J6HVS2</accession>
<gene>
    <name evidence="2" type="ORF">UFOPK1908_00352</name>
</gene>
<evidence type="ECO:0000259" key="1">
    <source>
        <dbReference type="PROSITE" id="PS51819"/>
    </source>
</evidence>
<dbReference type="InterPro" id="IPR004360">
    <property type="entry name" value="Glyas_Fos-R_dOase_dom"/>
</dbReference>
<evidence type="ECO:0000313" key="2">
    <source>
        <dbReference type="EMBL" id="CAB4615575.1"/>
    </source>
</evidence>
<feature type="domain" description="VOC" evidence="1">
    <location>
        <begin position="4"/>
        <end position="122"/>
    </location>
</feature>
<reference evidence="2" key="1">
    <citation type="submission" date="2020-05" db="EMBL/GenBank/DDBJ databases">
        <authorList>
            <person name="Chiriac C."/>
            <person name="Salcher M."/>
            <person name="Ghai R."/>
            <person name="Kavagutti S V."/>
        </authorList>
    </citation>
    <scope>NUCLEOTIDE SEQUENCE</scope>
</reference>
<dbReference type="SUPFAM" id="SSF54593">
    <property type="entry name" value="Glyoxalase/Bleomycin resistance protein/Dihydroxybiphenyl dioxygenase"/>
    <property type="match status" value="1"/>
</dbReference>
<dbReference type="AlphaFoldDB" id="A0A6J6HVS2"/>